<comment type="caution">
    <text evidence="3">The sequence shown here is derived from an EMBL/GenBank/DDBJ whole genome shotgun (WGS) entry which is preliminary data.</text>
</comment>
<dbReference type="SUPFAM" id="SSF49367">
    <property type="entry name" value="Superoxide reductase-like"/>
    <property type="match status" value="1"/>
</dbReference>
<dbReference type="GO" id="GO:0003677">
    <property type="term" value="F:DNA binding"/>
    <property type="evidence" value="ECO:0007669"/>
    <property type="project" value="UniProtKB-KW"/>
</dbReference>
<protein>
    <submittedName>
        <fullName evidence="3">Helix-turn-helix domain-containing protein</fullName>
    </submittedName>
</protein>
<dbReference type="OrthoDB" id="9813152at2"/>
<dbReference type="EMBL" id="SGJB01000003">
    <property type="protein sequence ID" value="TQQ85262.1"/>
    <property type="molecule type" value="Genomic_DNA"/>
</dbReference>
<gene>
    <name evidence="3" type="ORF">EXD82_02375</name>
</gene>
<evidence type="ECO:0000256" key="1">
    <source>
        <dbReference type="ARBA" id="ARBA00023125"/>
    </source>
</evidence>
<evidence type="ECO:0000259" key="2">
    <source>
        <dbReference type="PROSITE" id="PS50943"/>
    </source>
</evidence>
<dbReference type="PANTHER" id="PTHR46558">
    <property type="entry name" value="TRACRIPTIONAL REGULATORY PROTEIN-RELATED-RELATED"/>
    <property type="match status" value="1"/>
</dbReference>
<dbReference type="InterPro" id="IPR001387">
    <property type="entry name" value="Cro/C1-type_HTH"/>
</dbReference>
<dbReference type="RefSeq" id="WP_142535314.1">
    <property type="nucleotide sequence ID" value="NZ_SGJB01000003.1"/>
</dbReference>
<dbReference type="SMART" id="SM00530">
    <property type="entry name" value="HTH_XRE"/>
    <property type="match status" value="1"/>
</dbReference>
<dbReference type="AlphaFoldDB" id="A0A544QX37"/>
<keyword evidence="4" id="KW-1185">Reference proteome</keyword>
<dbReference type="Gene3D" id="2.60.40.730">
    <property type="entry name" value="SOR catalytic domain"/>
    <property type="match status" value="1"/>
</dbReference>
<dbReference type="CDD" id="cd00093">
    <property type="entry name" value="HTH_XRE"/>
    <property type="match status" value="1"/>
</dbReference>
<dbReference type="Gene3D" id="1.10.260.40">
    <property type="entry name" value="lambda repressor-like DNA-binding domains"/>
    <property type="match status" value="1"/>
</dbReference>
<dbReference type="PANTHER" id="PTHR46558:SF11">
    <property type="entry name" value="HTH-TYPE TRANSCRIPTIONAL REGULATOR XRE"/>
    <property type="match status" value="1"/>
</dbReference>
<dbReference type="GO" id="GO:0005506">
    <property type="term" value="F:iron ion binding"/>
    <property type="evidence" value="ECO:0007669"/>
    <property type="project" value="InterPro"/>
</dbReference>
<accession>A0A544QX37</accession>
<dbReference type="Pfam" id="PF01381">
    <property type="entry name" value="HTH_3"/>
    <property type="match status" value="1"/>
</dbReference>
<sequence length="194" mass="22092">MNNYITGTTIKTLREKQNMTQAQMAEKLCISDKTISKWETGRGLPDISMLESIADVLKVSIPELLTGETVTNTNVSANLMRSKIYVCPVCGNVLHSSGEAVISCCGINLPVLETEEIDDEHDINVELIEHEYYITIDHEMTKKHYISFIAYCTGNRFEYVKLYPEGNAEARFFKRGRGIVFWYCNHHGLFSKRV</sequence>
<dbReference type="PROSITE" id="PS50943">
    <property type="entry name" value="HTH_CROC1"/>
    <property type="match status" value="1"/>
</dbReference>
<feature type="domain" description="HTH cro/C1-type" evidence="2">
    <location>
        <begin position="10"/>
        <end position="64"/>
    </location>
</feature>
<name>A0A544QX37_9FIRM</name>
<reference evidence="3 4" key="1">
    <citation type="submission" date="2019-02" db="EMBL/GenBank/DDBJ databases">
        <title>Peptostreptococcaceae bacterium ZHW00191 nov., a new bacterium isolated from the human gut.</title>
        <authorList>
            <person name="Zhou H.-W."/>
            <person name="Chen X.-J."/>
        </authorList>
    </citation>
    <scope>NUCLEOTIDE SEQUENCE [LARGE SCALE GENOMIC DNA]</scope>
    <source>
        <strain evidence="3 4">ZHW00191</strain>
    </source>
</reference>
<dbReference type="SUPFAM" id="SSF47413">
    <property type="entry name" value="lambda repressor-like DNA-binding domains"/>
    <property type="match status" value="1"/>
</dbReference>
<dbReference type="GO" id="GO:0016491">
    <property type="term" value="F:oxidoreductase activity"/>
    <property type="evidence" value="ECO:0007669"/>
    <property type="project" value="InterPro"/>
</dbReference>
<proteinExistence type="predicted"/>
<dbReference type="InterPro" id="IPR010982">
    <property type="entry name" value="Lambda_DNA-bd_dom_sf"/>
</dbReference>
<evidence type="ECO:0000313" key="3">
    <source>
        <dbReference type="EMBL" id="TQQ85262.1"/>
    </source>
</evidence>
<dbReference type="InterPro" id="IPR036073">
    <property type="entry name" value="Desulfoferrodoxin_Fe-bd_dom_sf"/>
</dbReference>
<organism evidence="3 4">
    <name type="scientific">Peptacetobacter hominis</name>
    <dbReference type="NCBI Taxonomy" id="2743610"/>
    <lineage>
        <taxon>Bacteria</taxon>
        <taxon>Bacillati</taxon>
        <taxon>Bacillota</taxon>
        <taxon>Clostridia</taxon>
        <taxon>Peptostreptococcales</taxon>
        <taxon>Peptostreptococcaceae</taxon>
        <taxon>Peptacetobacter</taxon>
    </lineage>
</organism>
<dbReference type="Proteomes" id="UP000317863">
    <property type="component" value="Unassembled WGS sequence"/>
</dbReference>
<keyword evidence="1" id="KW-0238">DNA-binding</keyword>
<evidence type="ECO:0000313" key="4">
    <source>
        <dbReference type="Proteomes" id="UP000317863"/>
    </source>
</evidence>